<organism evidence="1 2">
    <name type="scientific">Caerostris extrusa</name>
    <name type="common">Bark spider</name>
    <name type="synonym">Caerostris bankana</name>
    <dbReference type="NCBI Taxonomy" id="172846"/>
    <lineage>
        <taxon>Eukaryota</taxon>
        <taxon>Metazoa</taxon>
        <taxon>Ecdysozoa</taxon>
        <taxon>Arthropoda</taxon>
        <taxon>Chelicerata</taxon>
        <taxon>Arachnida</taxon>
        <taxon>Araneae</taxon>
        <taxon>Araneomorphae</taxon>
        <taxon>Entelegynae</taxon>
        <taxon>Araneoidea</taxon>
        <taxon>Araneidae</taxon>
        <taxon>Caerostris</taxon>
    </lineage>
</organism>
<keyword evidence="2" id="KW-1185">Reference proteome</keyword>
<dbReference type="AlphaFoldDB" id="A0AAV4RPI6"/>
<name>A0AAV4RPI6_CAEEX</name>
<comment type="caution">
    <text evidence="1">The sequence shown here is derived from an EMBL/GenBank/DDBJ whole genome shotgun (WGS) entry which is preliminary data.</text>
</comment>
<proteinExistence type="predicted"/>
<dbReference type="EMBL" id="BPLR01008127">
    <property type="protein sequence ID" value="GIY22256.1"/>
    <property type="molecule type" value="Genomic_DNA"/>
</dbReference>
<dbReference type="Proteomes" id="UP001054945">
    <property type="component" value="Unassembled WGS sequence"/>
</dbReference>
<reference evidence="1 2" key="1">
    <citation type="submission" date="2021-06" db="EMBL/GenBank/DDBJ databases">
        <title>Caerostris extrusa draft genome.</title>
        <authorList>
            <person name="Kono N."/>
            <person name="Arakawa K."/>
        </authorList>
    </citation>
    <scope>NUCLEOTIDE SEQUENCE [LARGE SCALE GENOMIC DNA]</scope>
</reference>
<evidence type="ECO:0000313" key="2">
    <source>
        <dbReference type="Proteomes" id="UP001054945"/>
    </source>
</evidence>
<accession>A0AAV4RPI6</accession>
<protein>
    <submittedName>
        <fullName evidence="1">Uncharacterized protein</fullName>
    </submittedName>
</protein>
<gene>
    <name evidence="1" type="ORF">CEXT_539441</name>
</gene>
<sequence length="104" mass="11838">MRNVLFKQCIRICSYAFGIQCPYHRFEVGGYESSNTLDVVPSFKTIVAKYEGSKMAFAQKNVVGFEGSEKEKDEEDDKIGRFSLAKGYKLYSPTLTPKRGGRRH</sequence>
<evidence type="ECO:0000313" key="1">
    <source>
        <dbReference type="EMBL" id="GIY22256.1"/>
    </source>
</evidence>